<dbReference type="InterPro" id="IPR055116">
    <property type="entry name" value="DBF4_BRCT"/>
</dbReference>
<dbReference type="PANTHER" id="PTHR15375:SF26">
    <property type="entry name" value="PROTEIN CHIFFON"/>
    <property type="match status" value="1"/>
</dbReference>
<dbReference type="Pfam" id="PF08630">
    <property type="entry name" value="Dfp1_Him1_M"/>
    <property type="match status" value="1"/>
</dbReference>
<keyword evidence="3" id="KW-0862">Zinc</keyword>
<protein>
    <submittedName>
        <fullName evidence="7">Zf-DBF domain containing protein</fullName>
    </submittedName>
</protein>
<dbReference type="InterPro" id="IPR038545">
    <property type="entry name" value="Znf_DBF_sf"/>
</dbReference>
<dbReference type="GO" id="GO:0003676">
    <property type="term" value="F:nucleic acid binding"/>
    <property type="evidence" value="ECO:0007669"/>
    <property type="project" value="InterPro"/>
</dbReference>
<dbReference type="Proteomes" id="UP000383932">
    <property type="component" value="Unassembled WGS sequence"/>
</dbReference>
<keyword evidence="1" id="KW-0479">Metal-binding</keyword>
<dbReference type="CDD" id="cd00027">
    <property type="entry name" value="BRCT"/>
    <property type="match status" value="1"/>
</dbReference>
<keyword evidence="2 4" id="KW-0863">Zinc-finger</keyword>
<feature type="compositionally biased region" description="Basic and acidic residues" evidence="5">
    <location>
        <begin position="324"/>
        <end position="347"/>
    </location>
</feature>
<dbReference type="PANTHER" id="PTHR15375">
    <property type="entry name" value="ACTIVATOR OF S-PHASE KINASE-RELATED"/>
    <property type="match status" value="1"/>
</dbReference>
<dbReference type="GO" id="GO:0008270">
    <property type="term" value="F:zinc ion binding"/>
    <property type="evidence" value="ECO:0007669"/>
    <property type="project" value="UniProtKB-KW"/>
</dbReference>
<dbReference type="InterPro" id="IPR006572">
    <property type="entry name" value="Znf_DBF"/>
</dbReference>
<comment type="caution">
    <text evidence="7">The sequence shown here is derived from an EMBL/GenBank/DDBJ whole genome shotgun (WGS) entry which is preliminary data.</text>
</comment>
<evidence type="ECO:0000313" key="7">
    <source>
        <dbReference type="EMBL" id="KAB5593317.1"/>
    </source>
</evidence>
<evidence type="ECO:0000256" key="5">
    <source>
        <dbReference type="SAM" id="MobiDB-lite"/>
    </source>
</evidence>
<feature type="domain" description="DBF4-type" evidence="6">
    <location>
        <begin position="457"/>
        <end position="506"/>
    </location>
</feature>
<evidence type="ECO:0000313" key="8">
    <source>
        <dbReference type="Proteomes" id="UP000383932"/>
    </source>
</evidence>
<dbReference type="Pfam" id="PF07535">
    <property type="entry name" value="zf-DBF"/>
    <property type="match status" value="1"/>
</dbReference>
<evidence type="ECO:0000259" key="6">
    <source>
        <dbReference type="PROSITE" id="PS51265"/>
    </source>
</evidence>
<dbReference type="SMART" id="SM00586">
    <property type="entry name" value="ZnF_DBF"/>
    <property type="match status" value="1"/>
</dbReference>
<sequence>MSVATPRVPLSSRAASARWTTGSAAPRAIDMLPASTIAAVATAPPRVPNHKRARSPDVEYNDDDVHKRSRGSGAANRDDKSADPWVRERIERRQEREHYRNSYLKAFPKFVFYFDNVDSAIKNRQSQTVISLGGRVDPFFSRNVTHVITSCPRARIDALIREAASNKENNPKKKQGARSPVKAAVPSTSRSRPSDAPETSALLAKAIEYNIRIWETIKLTNILDSITYDNRIAPSATPSAQLSLEHLLAAERIHGTHERDPTARRTDFTYFPRNSHILLVEDLTGVHATVASRDFGPKPVGGAKPGWPVCHAHPDARGPFCEPPKGEKRERGRERERDPTVVRDLRRTASLSHMRAKRRATTGGGQDPEPEIEEDLDCDQPDYIAASGNSVAITSNVASTTSTAVAAPGIPRVRSTLRFQALAKGAGAASTMPPPRVIRKAKSTNTLATVRLPVREERKKPGYCENCRARFEDFDQHVNGTKHRKFAVKDSNFHELDLLLERIARRPIETSPDLYDDDDSGQYGEDANPGCELEEDVGDSSEDYGELLMPSLGYDFMNHPHLLNGKGILEPDSDVVVVEPGDTQEDQDLEI</sequence>
<keyword evidence="8" id="KW-1185">Reference proteome</keyword>
<dbReference type="InterPro" id="IPR051590">
    <property type="entry name" value="Replication_Regulatory_Kinase"/>
</dbReference>
<organism evidence="7 8">
    <name type="scientific">Ceratobasidium theobromae</name>
    <dbReference type="NCBI Taxonomy" id="1582974"/>
    <lineage>
        <taxon>Eukaryota</taxon>
        <taxon>Fungi</taxon>
        <taxon>Dikarya</taxon>
        <taxon>Basidiomycota</taxon>
        <taxon>Agaricomycotina</taxon>
        <taxon>Agaricomycetes</taxon>
        <taxon>Cantharellales</taxon>
        <taxon>Ceratobasidiaceae</taxon>
        <taxon>Ceratobasidium</taxon>
    </lineage>
</organism>
<evidence type="ECO:0000256" key="3">
    <source>
        <dbReference type="ARBA" id="ARBA00022833"/>
    </source>
</evidence>
<proteinExistence type="predicted"/>
<evidence type="ECO:0000256" key="4">
    <source>
        <dbReference type="PROSITE-ProRule" id="PRU00600"/>
    </source>
</evidence>
<feature type="region of interest" description="Disordered" evidence="5">
    <location>
        <begin position="41"/>
        <end position="86"/>
    </location>
</feature>
<dbReference type="Gene3D" id="3.40.50.10190">
    <property type="entry name" value="BRCT domain"/>
    <property type="match status" value="1"/>
</dbReference>
<name>A0A5N5QQ15_9AGAM</name>
<accession>A0A5N5QQ15</accession>
<dbReference type="InterPro" id="IPR013939">
    <property type="entry name" value="Regulatory_Dfp1/Him1"/>
</dbReference>
<feature type="region of interest" description="Disordered" evidence="5">
    <location>
        <begin position="162"/>
        <end position="197"/>
    </location>
</feature>
<reference evidence="7 8" key="1">
    <citation type="journal article" date="2019" name="Fungal Biol. Biotechnol.">
        <title>Draft genome sequence of fastidious pathogen Ceratobasidium theobromae, which causes vascular-streak dieback in Theobroma cacao.</title>
        <authorList>
            <person name="Ali S.S."/>
            <person name="Asman A."/>
            <person name="Shao J."/>
            <person name="Firmansyah A.P."/>
            <person name="Susilo A.W."/>
            <person name="Rosmana A."/>
            <person name="McMahon P."/>
            <person name="Junaid M."/>
            <person name="Guest D."/>
            <person name="Kheng T.Y."/>
            <person name="Meinhardt L.W."/>
            <person name="Bailey B.A."/>
        </authorList>
    </citation>
    <scope>NUCLEOTIDE SEQUENCE [LARGE SCALE GENOMIC DNA]</scope>
    <source>
        <strain evidence="7 8">CT2</strain>
    </source>
</reference>
<feature type="region of interest" description="Disordered" evidence="5">
    <location>
        <begin position="318"/>
        <end position="373"/>
    </location>
</feature>
<dbReference type="PROSITE" id="PS51265">
    <property type="entry name" value="ZF_DBF4"/>
    <property type="match status" value="1"/>
</dbReference>
<gene>
    <name evidence="7" type="ORF">CTheo_3235</name>
</gene>
<dbReference type="EMBL" id="SSOP01000040">
    <property type="protein sequence ID" value="KAB5593317.1"/>
    <property type="molecule type" value="Genomic_DNA"/>
</dbReference>
<feature type="region of interest" description="Disordered" evidence="5">
    <location>
        <begin position="1"/>
        <end position="25"/>
    </location>
</feature>
<dbReference type="Pfam" id="PF22437">
    <property type="entry name" value="DBF4_BRCT"/>
    <property type="match status" value="1"/>
</dbReference>
<dbReference type="Gene3D" id="6.10.250.3410">
    <property type="entry name" value="DBF zinc finger"/>
    <property type="match status" value="1"/>
</dbReference>
<feature type="region of interest" description="Disordered" evidence="5">
    <location>
        <begin position="510"/>
        <end position="538"/>
    </location>
</feature>
<dbReference type="GO" id="GO:0043539">
    <property type="term" value="F:protein serine/threonine kinase activator activity"/>
    <property type="evidence" value="ECO:0007669"/>
    <property type="project" value="TreeGrafter"/>
</dbReference>
<dbReference type="SUPFAM" id="SSF52113">
    <property type="entry name" value="BRCT domain"/>
    <property type="match status" value="1"/>
</dbReference>
<feature type="compositionally biased region" description="Basic and acidic residues" evidence="5">
    <location>
        <begin position="76"/>
        <end position="86"/>
    </location>
</feature>
<dbReference type="OrthoDB" id="21380at2759"/>
<dbReference type="GO" id="GO:1901987">
    <property type="term" value="P:regulation of cell cycle phase transition"/>
    <property type="evidence" value="ECO:0007669"/>
    <property type="project" value="TreeGrafter"/>
</dbReference>
<dbReference type="InterPro" id="IPR036420">
    <property type="entry name" value="BRCT_dom_sf"/>
</dbReference>
<dbReference type="FunFam" id="6.10.250.3410:FF:000001">
    <property type="entry name" value="Protein DBF4 homolog A"/>
    <property type="match status" value="1"/>
</dbReference>
<dbReference type="AlphaFoldDB" id="A0A5N5QQ15"/>
<evidence type="ECO:0000256" key="1">
    <source>
        <dbReference type="ARBA" id="ARBA00022723"/>
    </source>
</evidence>
<dbReference type="GO" id="GO:0031431">
    <property type="term" value="C:Dbf4-dependent protein kinase complex"/>
    <property type="evidence" value="ECO:0007669"/>
    <property type="project" value="TreeGrafter"/>
</dbReference>
<dbReference type="GO" id="GO:0010571">
    <property type="term" value="P:positive regulation of nuclear cell cycle DNA replication"/>
    <property type="evidence" value="ECO:0007669"/>
    <property type="project" value="TreeGrafter"/>
</dbReference>
<evidence type="ECO:0000256" key="2">
    <source>
        <dbReference type="ARBA" id="ARBA00022771"/>
    </source>
</evidence>